<dbReference type="Pfam" id="PF21161">
    <property type="entry name" value="P2R3B_EF-hand"/>
    <property type="match status" value="1"/>
</dbReference>
<dbReference type="InterPro" id="IPR041534">
    <property type="entry name" value="EF-hand_13"/>
</dbReference>
<feature type="coiled-coil region" evidence="4">
    <location>
        <begin position="262"/>
        <end position="289"/>
    </location>
</feature>
<keyword evidence="1" id="KW-0479">Metal-binding</keyword>
<organism evidence="7 8">
    <name type="scientific">Rhynocoris fuscipes</name>
    <dbReference type="NCBI Taxonomy" id="488301"/>
    <lineage>
        <taxon>Eukaryota</taxon>
        <taxon>Metazoa</taxon>
        <taxon>Ecdysozoa</taxon>
        <taxon>Arthropoda</taxon>
        <taxon>Hexapoda</taxon>
        <taxon>Insecta</taxon>
        <taxon>Pterygota</taxon>
        <taxon>Neoptera</taxon>
        <taxon>Paraneoptera</taxon>
        <taxon>Hemiptera</taxon>
        <taxon>Heteroptera</taxon>
        <taxon>Panheteroptera</taxon>
        <taxon>Cimicomorpha</taxon>
        <taxon>Reduviidae</taxon>
        <taxon>Harpactorinae</taxon>
        <taxon>Harpactorini</taxon>
        <taxon>Rhynocoris</taxon>
    </lineage>
</organism>
<accession>A0AAW1DPW0</accession>
<evidence type="ECO:0000256" key="2">
    <source>
        <dbReference type="ARBA" id="ARBA00022837"/>
    </source>
</evidence>
<evidence type="ECO:0000259" key="6">
    <source>
        <dbReference type="PROSITE" id="PS50222"/>
    </source>
</evidence>
<dbReference type="PANTHER" id="PTHR14095">
    <property type="entry name" value="PHOSPHATASE 2A REGULATORY SUBUNIT-RELATED"/>
    <property type="match status" value="1"/>
</dbReference>
<dbReference type="Gene3D" id="1.10.238.230">
    <property type="match status" value="1"/>
</dbReference>
<dbReference type="InterPro" id="IPR048855">
    <property type="entry name" value="P2R3A_B_D_EF-hand"/>
</dbReference>
<feature type="compositionally biased region" description="Polar residues" evidence="5">
    <location>
        <begin position="403"/>
        <end position="423"/>
    </location>
</feature>
<sequence length="924" mass="106255">MKGKLESEQRNYIIKASNLVQYQNCLVDQRNSRVVHCPNLNACLVNENIDSKVNCNTTHFGYAIPVNVIRKDEDYAELVVDWTKLSEAAVKYMEQYSAVMAASVNQRNFSEPEEDIAAIAKQISDHAEAIYQNWKSRGLAPTEILSCNNVATEKFQASFSPKKAVDILSSNPTFNSNNLEQLVNEFVVEDKARIARQKTATSSAVQNAKQRFENRDREDVLRIYPKPSYTKPSPPISQYLVDTVETTLPEDIPIVDTTWPRRNNVAVNNNELIDEVAKEEKRLINALKTGIIIAEEPKTSVLQIKGTAEKPMGIVKKVVKTYQEQAKQQRDFVDYTQSGKKIVRCTRRNNTEGVPHPEMNKQRQSALTGNPVRPFLTRGSVAERVLIFEKCPSELGLDKRKPAQSNYSRESLQSQKSTPLPHTTLQRHTKANKSLLLPRFYFPFGKSTTQPDYHVIQEAVKAVFQTLPNQRATAEQFDRVTKACGCPLYWKAPLFIACGGDKLGYVEMNVVLEFFKELNNNYHDAASRFLKILTRGQARNYLLPEDFMALVQDVVDTHPGLIFLKEAVEFHSRYVHTVISRIYYNVNSSWTGRITLQELRHSNLLSVIQLLEKEEDINQVTQYFSYEHFYVIYCKFWELDRDHDLFIDKHDLARHSDQALSSRLIERIFSGAVTRGKQFKDRESQTIQNKMSYTEFVWFLLAEEDKSHPRAIEYWFRCMDLDGDGFLSMYELEYFYDEQLQRMEAIGIECLPFEDCLCQMLDMIRPEHPGKISLSDLKRCKMTPIFFDTFFNLEKYLDHEQRDPFASQRDHDNEMSDWDRYASDEYELLVAEEGGASNDGHEHQLMYGGGNCEEEDILSPNLDELFGVNSYINNNNYKKLLWQHTAATVAAAADDDDTAINSNGSEPLTNSEYIDDYSDTDSPI</sequence>
<dbReference type="Gene3D" id="1.10.238.220">
    <property type="match status" value="1"/>
</dbReference>
<proteinExistence type="predicted"/>
<dbReference type="PROSITE" id="PS00018">
    <property type="entry name" value="EF_HAND_1"/>
    <property type="match status" value="1"/>
</dbReference>
<feature type="compositionally biased region" description="Acidic residues" evidence="5">
    <location>
        <begin position="913"/>
        <end position="924"/>
    </location>
</feature>
<feature type="region of interest" description="Disordered" evidence="5">
    <location>
        <begin position="350"/>
        <end position="372"/>
    </location>
</feature>
<comment type="function">
    <text evidence="3">The B regulatory subunit might modulate substrate selectivity and catalytic activity, and might also direct the localization of the catalytic enzyme to a particular subcellular compartment.</text>
</comment>
<dbReference type="Pfam" id="PF17958">
    <property type="entry name" value="EF-hand_13"/>
    <property type="match status" value="1"/>
</dbReference>
<feature type="domain" description="EF-hand" evidence="6">
    <location>
        <begin position="707"/>
        <end position="742"/>
    </location>
</feature>
<dbReference type="FunFam" id="1.10.238.220:FF:000001">
    <property type="entry name" value="Serine/threonine-protein phosphatase 2A regulatory subunit B'' subunit alpha"/>
    <property type="match status" value="1"/>
</dbReference>
<gene>
    <name evidence="7" type="ORF">O3M35_001331</name>
</gene>
<feature type="region of interest" description="Disordered" evidence="5">
    <location>
        <begin position="897"/>
        <end position="924"/>
    </location>
</feature>
<dbReference type="PROSITE" id="PS50222">
    <property type="entry name" value="EF_HAND_2"/>
    <property type="match status" value="1"/>
</dbReference>
<feature type="region of interest" description="Disordered" evidence="5">
    <location>
        <begin position="399"/>
        <end position="423"/>
    </location>
</feature>
<dbReference type="GO" id="GO:0019888">
    <property type="term" value="F:protein phosphatase regulator activity"/>
    <property type="evidence" value="ECO:0007669"/>
    <property type="project" value="TreeGrafter"/>
</dbReference>
<dbReference type="GO" id="GO:0000159">
    <property type="term" value="C:protein phosphatase type 2A complex"/>
    <property type="evidence" value="ECO:0007669"/>
    <property type="project" value="TreeGrafter"/>
</dbReference>
<dbReference type="AlphaFoldDB" id="A0AAW1DPW0"/>
<dbReference type="FunFam" id="1.10.238.10:FF:000628">
    <property type="entry name" value="Serine/threonine-protein phosphatase 2A regulatory subunit B'' subunit beta"/>
    <property type="match status" value="1"/>
</dbReference>
<reference evidence="7 8" key="1">
    <citation type="submission" date="2022-12" db="EMBL/GenBank/DDBJ databases">
        <title>Chromosome-level genome assembly of true bugs.</title>
        <authorList>
            <person name="Ma L."/>
            <person name="Li H."/>
        </authorList>
    </citation>
    <scope>NUCLEOTIDE SEQUENCE [LARGE SCALE GENOMIC DNA]</scope>
    <source>
        <strain evidence="7">Lab_2022b</strain>
    </source>
</reference>
<evidence type="ECO:0000256" key="3">
    <source>
        <dbReference type="ARBA" id="ARBA00093310"/>
    </source>
</evidence>
<keyword evidence="8" id="KW-1185">Reference proteome</keyword>
<keyword evidence="2" id="KW-0106">Calcium</keyword>
<dbReference type="InterPro" id="IPR018247">
    <property type="entry name" value="EF_Hand_1_Ca_BS"/>
</dbReference>
<protein>
    <recommendedName>
        <fullName evidence="6">EF-hand domain-containing protein</fullName>
    </recommendedName>
</protein>
<evidence type="ECO:0000313" key="7">
    <source>
        <dbReference type="EMBL" id="KAK9513051.1"/>
    </source>
</evidence>
<dbReference type="Pfam" id="PF13499">
    <property type="entry name" value="EF-hand_7"/>
    <property type="match status" value="1"/>
</dbReference>
<dbReference type="Proteomes" id="UP001461498">
    <property type="component" value="Unassembled WGS sequence"/>
</dbReference>
<dbReference type="InterPro" id="IPR002048">
    <property type="entry name" value="EF_hand_dom"/>
</dbReference>
<name>A0AAW1DPW0_9HEMI</name>
<evidence type="ECO:0000313" key="8">
    <source>
        <dbReference type="Proteomes" id="UP001461498"/>
    </source>
</evidence>
<dbReference type="GO" id="GO:0005509">
    <property type="term" value="F:calcium ion binding"/>
    <property type="evidence" value="ECO:0007669"/>
    <property type="project" value="InterPro"/>
</dbReference>
<dbReference type="FunFam" id="1.10.238.230:FF:000001">
    <property type="entry name" value="Serine/threonine-protein phosphatase 2A regulatory subunit B'' subunit beta"/>
    <property type="match status" value="1"/>
</dbReference>
<dbReference type="EMBL" id="JAPXFL010000001">
    <property type="protein sequence ID" value="KAK9513051.1"/>
    <property type="molecule type" value="Genomic_DNA"/>
</dbReference>
<keyword evidence="4" id="KW-0175">Coiled coil</keyword>
<evidence type="ECO:0000256" key="1">
    <source>
        <dbReference type="ARBA" id="ARBA00022723"/>
    </source>
</evidence>
<comment type="caution">
    <text evidence="7">The sequence shown here is derived from an EMBL/GenBank/DDBJ whole genome shotgun (WGS) entry which is preliminary data.</text>
</comment>
<dbReference type="Gene3D" id="1.10.238.10">
    <property type="entry name" value="EF-hand"/>
    <property type="match status" value="1"/>
</dbReference>
<dbReference type="SUPFAM" id="SSF47473">
    <property type="entry name" value="EF-hand"/>
    <property type="match status" value="2"/>
</dbReference>
<feature type="compositionally biased region" description="Polar residues" evidence="5">
    <location>
        <begin position="900"/>
        <end position="912"/>
    </location>
</feature>
<dbReference type="PANTHER" id="PTHR14095:SF0">
    <property type="entry name" value="MIP22305P"/>
    <property type="match status" value="1"/>
</dbReference>
<dbReference type="InterPro" id="IPR011992">
    <property type="entry name" value="EF-hand-dom_pair"/>
</dbReference>
<evidence type="ECO:0000256" key="5">
    <source>
        <dbReference type="SAM" id="MobiDB-lite"/>
    </source>
</evidence>
<evidence type="ECO:0000256" key="4">
    <source>
        <dbReference type="SAM" id="Coils"/>
    </source>
</evidence>